<sequence>MTATAPVLTDIHGEPLLQVLAGNPTAEELAALTAVVATLGTANEDAETRDRSWQRRAALRMRPTPGPGAWRRSTLHR</sequence>
<reference evidence="2" key="1">
    <citation type="journal article" date="2019" name="Int. J. Syst. Evol. Microbiol.">
        <title>The Global Catalogue of Microorganisms (GCM) 10K type strain sequencing project: providing services to taxonomists for standard genome sequencing and annotation.</title>
        <authorList>
            <consortium name="The Broad Institute Genomics Platform"/>
            <consortium name="The Broad Institute Genome Sequencing Center for Infectious Disease"/>
            <person name="Wu L."/>
            <person name="Ma J."/>
        </authorList>
    </citation>
    <scope>NUCLEOTIDE SEQUENCE [LARGE SCALE GENOMIC DNA]</scope>
    <source>
        <strain evidence="2">CGMCC 1.15480</strain>
    </source>
</reference>
<evidence type="ECO:0000313" key="2">
    <source>
        <dbReference type="Proteomes" id="UP000597761"/>
    </source>
</evidence>
<evidence type="ECO:0000313" key="1">
    <source>
        <dbReference type="EMBL" id="GGC99732.1"/>
    </source>
</evidence>
<protein>
    <recommendedName>
        <fullName evidence="3">Acyl-CoA carboxylase subunit epsilon</fullName>
    </recommendedName>
</protein>
<proteinExistence type="predicted"/>
<dbReference type="InterPro" id="IPR032716">
    <property type="entry name" value="ACC_epsilon"/>
</dbReference>
<name>A0ABQ1PMJ2_9MICC</name>
<dbReference type="RefSeq" id="WP_188669072.1">
    <property type="nucleotide sequence ID" value="NZ_BMJI01000026.1"/>
</dbReference>
<evidence type="ECO:0008006" key="3">
    <source>
        <dbReference type="Google" id="ProtNLM"/>
    </source>
</evidence>
<accession>A0ABQ1PMJ2</accession>
<dbReference type="Proteomes" id="UP000597761">
    <property type="component" value="Unassembled WGS sequence"/>
</dbReference>
<organism evidence="1 2">
    <name type="scientific">Tersicoccus solisilvae</name>
    <dbReference type="NCBI Taxonomy" id="1882339"/>
    <lineage>
        <taxon>Bacteria</taxon>
        <taxon>Bacillati</taxon>
        <taxon>Actinomycetota</taxon>
        <taxon>Actinomycetes</taxon>
        <taxon>Micrococcales</taxon>
        <taxon>Micrococcaceae</taxon>
        <taxon>Tersicoccus</taxon>
    </lineage>
</organism>
<comment type="caution">
    <text evidence="1">The sequence shown here is derived from an EMBL/GenBank/DDBJ whole genome shotgun (WGS) entry which is preliminary data.</text>
</comment>
<dbReference type="EMBL" id="BMJI01000026">
    <property type="protein sequence ID" value="GGC99732.1"/>
    <property type="molecule type" value="Genomic_DNA"/>
</dbReference>
<dbReference type="Pfam" id="PF13822">
    <property type="entry name" value="ACC_epsilon"/>
    <property type="match status" value="1"/>
</dbReference>
<keyword evidence="2" id="KW-1185">Reference proteome</keyword>
<gene>
    <name evidence="1" type="ORF">GCM10011512_28300</name>
</gene>